<evidence type="ECO:0000256" key="3">
    <source>
        <dbReference type="ARBA" id="ARBA00022801"/>
    </source>
</evidence>
<dbReference type="PANTHER" id="PTHR43270">
    <property type="entry name" value="BETA-ALA-HIS DIPEPTIDASE"/>
    <property type="match status" value="1"/>
</dbReference>
<dbReference type="InterPro" id="IPR002933">
    <property type="entry name" value="Peptidase_M20"/>
</dbReference>
<dbReference type="RefSeq" id="WP_045582944.1">
    <property type="nucleotide sequence ID" value="NZ_CP012402.1"/>
</dbReference>
<sequence length="473" mass="50366">MTNQPSRAGAIARAADHYASGAFLAELSRRVAIRTESQSADRGAELRAYLTDEMVPTLQAQGFGSTIVENPVSGRGPFLVAERREDPDLPTVLVYGHGDVVLGHEGKWRDGMDPWTVTVDGDRWYGRGIADNKGQHSVNIAALAQVMAERGGRLGFNAKILIEMGEEAGSPGLRAMAEANRDLLAADVLIASDGPRVIAGRPTVFLGSRGALNFDLSITLREGGHHSGNWGGLLANPGTILANAIASLIDQHGCIKLDALKPPPIPPAVKTAIADLTVGGGPNDPEIDRDWGEPGLTPEERVFGWNALEVLAFETGNPRAPVNAVPPSAMATLQLRFVVGTDPQAALAAIRAHFDANGFQQVQLSTSRMETFAATRLDPTDPWVGWALDSLARTTGKKPALLPNLGGSIPNDVFSEALELPTIWVPHSYPACSQHAPNEHMLGSVAEEALRIMAGLFWDLGETGPSIREARAR</sequence>
<dbReference type="GO" id="GO:0006508">
    <property type="term" value="P:proteolysis"/>
    <property type="evidence" value="ECO:0007669"/>
    <property type="project" value="UniProtKB-KW"/>
</dbReference>
<dbReference type="SUPFAM" id="SSF53187">
    <property type="entry name" value="Zn-dependent exopeptidases"/>
    <property type="match status" value="1"/>
</dbReference>
<evidence type="ECO:0000313" key="6">
    <source>
        <dbReference type="Proteomes" id="UP000069935"/>
    </source>
</evidence>
<dbReference type="Pfam" id="PF01546">
    <property type="entry name" value="Peptidase_M20"/>
    <property type="match status" value="1"/>
</dbReference>
<dbReference type="Pfam" id="PF07687">
    <property type="entry name" value="M20_dimer"/>
    <property type="match status" value="1"/>
</dbReference>
<dbReference type="Gene3D" id="3.40.630.10">
    <property type="entry name" value="Zn peptidases"/>
    <property type="match status" value="1"/>
</dbReference>
<dbReference type="GO" id="GO:0046872">
    <property type="term" value="F:metal ion binding"/>
    <property type="evidence" value="ECO:0007669"/>
    <property type="project" value="UniProtKB-KW"/>
</dbReference>
<dbReference type="AlphaFoldDB" id="A0AAC8ZUT4"/>
<proteinExistence type="predicted"/>
<evidence type="ECO:0000256" key="1">
    <source>
        <dbReference type="ARBA" id="ARBA00022670"/>
    </source>
</evidence>
<dbReference type="NCBIfam" id="NF005478">
    <property type="entry name" value="PRK07079.1"/>
    <property type="match status" value="1"/>
</dbReference>
<evidence type="ECO:0000259" key="4">
    <source>
        <dbReference type="Pfam" id="PF07687"/>
    </source>
</evidence>
<name>A0AAC8ZUT4_9PROT</name>
<evidence type="ECO:0000313" key="5">
    <source>
        <dbReference type="EMBL" id="ALG72834.1"/>
    </source>
</evidence>
<dbReference type="Gene3D" id="3.30.70.360">
    <property type="match status" value="1"/>
</dbReference>
<accession>A0AAC8ZUT4</accession>
<protein>
    <recommendedName>
        <fullName evidence="4">Peptidase M20 dimerisation domain-containing protein</fullName>
    </recommendedName>
</protein>
<keyword evidence="6" id="KW-1185">Reference proteome</keyword>
<reference evidence="5 6" key="2">
    <citation type="journal article" date="2016" name="Genome Announc.">
        <title>Complete Genome Sequence of a Strain of Azospirillum thiophilum Isolated from a Sulfide Spring.</title>
        <authorList>
            <person name="Fomenkov A."/>
            <person name="Vincze T."/>
            <person name="Grabovich M."/>
            <person name="Anton B.P."/>
            <person name="Dubinina G."/>
            <person name="Orlova M."/>
            <person name="Belousova E."/>
            <person name="Roberts R.J."/>
        </authorList>
    </citation>
    <scope>NUCLEOTIDE SEQUENCE [LARGE SCALE GENOMIC DNA]</scope>
    <source>
        <strain evidence="5 6">BV-S</strain>
    </source>
</reference>
<feature type="domain" description="Peptidase M20 dimerisation" evidence="4">
    <location>
        <begin position="207"/>
        <end position="357"/>
    </location>
</feature>
<keyword evidence="1" id="KW-0645">Protease</keyword>
<organism evidence="5 6">
    <name type="scientific">Azospirillum thiophilum</name>
    <dbReference type="NCBI Taxonomy" id="528244"/>
    <lineage>
        <taxon>Bacteria</taxon>
        <taxon>Pseudomonadati</taxon>
        <taxon>Pseudomonadota</taxon>
        <taxon>Alphaproteobacteria</taxon>
        <taxon>Rhodospirillales</taxon>
        <taxon>Azospirillaceae</taxon>
        <taxon>Azospirillum</taxon>
    </lineage>
</organism>
<dbReference type="KEGG" id="ati:AL072_17820"/>
<dbReference type="EMBL" id="CP012402">
    <property type="protein sequence ID" value="ALG72834.1"/>
    <property type="molecule type" value="Genomic_DNA"/>
</dbReference>
<evidence type="ECO:0000256" key="2">
    <source>
        <dbReference type="ARBA" id="ARBA00022723"/>
    </source>
</evidence>
<reference evidence="6" key="1">
    <citation type="submission" date="2015-08" db="EMBL/GenBank/DDBJ databases">
        <title>Complete Genome Sequence of Azospirillum thiophilum BV-S.</title>
        <authorList>
            <person name="Fomenkov A."/>
            <person name="Vincze T."/>
            <person name="Grabovich M."/>
            <person name="Dubinina G."/>
            <person name="Orlova M."/>
            <person name="Belousova E."/>
            <person name="Roberts R.J."/>
        </authorList>
    </citation>
    <scope>NUCLEOTIDE SEQUENCE [LARGE SCALE GENOMIC DNA]</scope>
    <source>
        <strain evidence="6">BV-S</strain>
    </source>
</reference>
<keyword evidence="2" id="KW-0479">Metal-binding</keyword>
<dbReference type="PANTHER" id="PTHR43270:SF12">
    <property type="entry name" value="SUCCINYL-DIAMINOPIMELATE DESUCCINYLASE"/>
    <property type="match status" value="1"/>
</dbReference>
<dbReference type="Proteomes" id="UP000069935">
    <property type="component" value="Chromosome 2"/>
</dbReference>
<dbReference type="InterPro" id="IPR051458">
    <property type="entry name" value="Cyt/Met_Dipeptidase"/>
</dbReference>
<dbReference type="GO" id="GO:0008233">
    <property type="term" value="F:peptidase activity"/>
    <property type="evidence" value="ECO:0007669"/>
    <property type="project" value="UniProtKB-KW"/>
</dbReference>
<keyword evidence="3" id="KW-0378">Hydrolase</keyword>
<gene>
    <name evidence="5" type="ORF">AL072_17820</name>
</gene>
<dbReference type="InterPro" id="IPR011650">
    <property type="entry name" value="Peptidase_M20_dimer"/>
</dbReference>